<feature type="region of interest" description="Disordered" evidence="1">
    <location>
        <begin position="134"/>
        <end position="180"/>
    </location>
</feature>
<gene>
    <name evidence="3" type="ORF">IWX90DRAFT_279378</name>
</gene>
<dbReference type="EMBL" id="JBBWUH010000007">
    <property type="protein sequence ID" value="KAK8161754.1"/>
    <property type="molecule type" value="Genomic_DNA"/>
</dbReference>
<accession>A0ABR1XNN5</accession>
<keyword evidence="4" id="KW-1185">Reference proteome</keyword>
<proteinExistence type="predicted"/>
<evidence type="ECO:0000313" key="4">
    <source>
        <dbReference type="Proteomes" id="UP001456524"/>
    </source>
</evidence>
<dbReference type="Proteomes" id="UP001456524">
    <property type="component" value="Unassembled WGS sequence"/>
</dbReference>
<keyword evidence="2" id="KW-1133">Transmembrane helix</keyword>
<keyword evidence="2" id="KW-0472">Membrane</keyword>
<reference evidence="3 4" key="1">
    <citation type="journal article" date="2022" name="G3 (Bethesda)">
        <title>Enemy or ally: a genomic approach to elucidate the lifestyle of Phyllosticta citrichinaensis.</title>
        <authorList>
            <person name="Buijs V.A."/>
            <person name="Groenewald J.Z."/>
            <person name="Haridas S."/>
            <person name="LaButti K.M."/>
            <person name="Lipzen A."/>
            <person name="Martin F.M."/>
            <person name="Barry K."/>
            <person name="Grigoriev I.V."/>
            <person name="Crous P.W."/>
            <person name="Seidl M.F."/>
        </authorList>
    </citation>
    <scope>NUCLEOTIDE SEQUENCE [LARGE SCALE GENOMIC DNA]</scope>
    <source>
        <strain evidence="3 4">CBS 129764</strain>
    </source>
</reference>
<protein>
    <submittedName>
        <fullName evidence="3">Uncharacterized protein</fullName>
    </submittedName>
</protein>
<evidence type="ECO:0000256" key="1">
    <source>
        <dbReference type="SAM" id="MobiDB-lite"/>
    </source>
</evidence>
<feature type="transmembrane region" description="Helical" evidence="2">
    <location>
        <begin position="49"/>
        <end position="67"/>
    </location>
</feature>
<comment type="caution">
    <text evidence="3">The sequence shown here is derived from an EMBL/GenBank/DDBJ whole genome shotgun (WGS) entry which is preliminary data.</text>
</comment>
<organism evidence="3 4">
    <name type="scientific">Phyllosticta citrichinensis</name>
    <dbReference type="NCBI Taxonomy" id="1130410"/>
    <lineage>
        <taxon>Eukaryota</taxon>
        <taxon>Fungi</taxon>
        <taxon>Dikarya</taxon>
        <taxon>Ascomycota</taxon>
        <taxon>Pezizomycotina</taxon>
        <taxon>Dothideomycetes</taxon>
        <taxon>Dothideomycetes incertae sedis</taxon>
        <taxon>Botryosphaeriales</taxon>
        <taxon>Phyllostictaceae</taxon>
        <taxon>Phyllosticta</taxon>
    </lineage>
</organism>
<evidence type="ECO:0000256" key="2">
    <source>
        <dbReference type="SAM" id="Phobius"/>
    </source>
</evidence>
<keyword evidence="2" id="KW-0812">Transmembrane</keyword>
<evidence type="ECO:0000313" key="3">
    <source>
        <dbReference type="EMBL" id="KAK8161754.1"/>
    </source>
</evidence>
<name>A0ABR1XNN5_9PEZI</name>
<sequence length="180" mass="20928">METKGSQRSDLASRIKGTFHLFFRITNTAIRMMKHFGCKPLYHRERKTMWIFSVAFLLTQALLYTFLFTSDSRNLNSWLTCPSFADFRRATQHPALDLDKPHAIPASNTFHDPDVPPDHFLLRLHRPFCREQRTRGRALPRPRIRGPSPPHPGPATFITHHPRPLLSPQNSRRPCSWPLV</sequence>
<feature type="compositionally biased region" description="Basic residues" evidence="1">
    <location>
        <begin position="135"/>
        <end position="144"/>
    </location>
</feature>